<evidence type="ECO:0000256" key="1">
    <source>
        <dbReference type="ARBA" id="ARBA00007447"/>
    </source>
</evidence>
<dbReference type="Pfam" id="PF00026">
    <property type="entry name" value="Asp"/>
    <property type="match status" value="1"/>
</dbReference>
<dbReference type="PANTHER" id="PTHR47966:SF68">
    <property type="entry name" value="PEPTIDASE A1 DOMAIN-CONTAINING PROTEIN"/>
    <property type="match status" value="1"/>
</dbReference>
<evidence type="ECO:0000256" key="4">
    <source>
        <dbReference type="PIRSR" id="PIRSR601461-2"/>
    </source>
</evidence>
<gene>
    <name evidence="8" type="ORF">RDB_LOCUS32658</name>
</gene>
<dbReference type="AlphaFoldDB" id="A0A8H2WHL1"/>
<evidence type="ECO:0000259" key="7">
    <source>
        <dbReference type="PROSITE" id="PS51767"/>
    </source>
</evidence>
<reference evidence="8" key="1">
    <citation type="submission" date="2021-01" db="EMBL/GenBank/DDBJ databases">
        <authorList>
            <person name="Kaushik A."/>
        </authorList>
    </citation>
    <scope>NUCLEOTIDE SEQUENCE</scope>
    <source>
        <strain evidence="8">AG1-1C</strain>
    </source>
</reference>
<dbReference type="InterPro" id="IPR001969">
    <property type="entry name" value="Aspartic_peptidase_AS"/>
</dbReference>
<feature type="disulfide bond" evidence="4">
    <location>
        <begin position="308"/>
        <end position="345"/>
    </location>
</feature>
<feature type="domain" description="Peptidase A1" evidence="7">
    <location>
        <begin position="48"/>
        <end position="381"/>
    </location>
</feature>
<dbReference type="Gene3D" id="2.40.70.10">
    <property type="entry name" value="Acid Proteases"/>
    <property type="match status" value="2"/>
</dbReference>
<feature type="chain" id="PRO_5034945694" description="Peptidase A1 domain-containing protein" evidence="6">
    <location>
        <begin position="21"/>
        <end position="399"/>
    </location>
</feature>
<accession>A0A8H2WHL1</accession>
<protein>
    <recommendedName>
        <fullName evidence="7">Peptidase A1 domain-containing protein</fullName>
    </recommendedName>
</protein>
<name>A0A8H2WHL1_9AGAM</name>
<keyword evidence="4" id="KW-1015">Disulfide bond</keyword>
<keyword evidence="5" id="KW-0645">Protease</keyword>
<keyword evidence="5" id="KW-0378">Hydrolase</keyword>
<feature type="active site" evidence="3">
    <location>
        <position position="273"/>
    </location>
</feature>
<evidence type="ECO:0000256" key="5">
    <source>
        <dbReference type="RuleBase" id="RU000454"/>
    </source>
</evidence>
<comment type="caution">
    <text evidence="8">The sequence shown here is derived from an EMBL/GenBank/DDBJ whole genome shotgun (WGS) entry which is preliminary data.</text>
</comment>
<proteinExistence type="inferred from homology"/>
<evidence type="ECO:0000313" key="9">
    <source>
        <dbReference type="Proteomes" id="UP000663846"/>
    </source>
</evidence>
<feature type="active site" evidence="3">
    <location>
        <position position="66"/>
    </location>
</feature>
<comment type="similarity">
    <text evidence="1 5">Belongs to the peptidase A1 family.</text>
</comment>
<dbReference type="PRINTS" id="PR00792">
    <property type="entry name" value="PEPSIN"/>
</dbReference>
<dbReference type="GO" id="GO:0000324">
    <property type="term" value="C:fungal-type vacuole"/>
    <property type="evidence" value="ECO:0007669"/>
    <property type="project" value="TreeGrafter"/>
</dbReference>
<organism evidence="8 9">
    <name type="scientific">Rhizoctonia solani</name>
    <dbReference type="NCBI Taxonomy" id="456999"/>
    <lineage>
        <taxon>Eukaryota</taxon>
        <taxon>Fungi</taxon>
        <taxon>Dikarya</taxon>
        <taxon>Basidiomycota</taxon>
        <taxon>Agaricomycotina</taxon>
        <taxon>Agaricomycetes</taxon>
        <taxon>Cantharellales</taxon>
        <taxon>Ceratobasidiaceae</taxon>
        <taxon>Rhizoctonia</taxon>
    </lineage>
</organism>
<evidence type="ECO:0000256" key="6">
    <source>
        <dbReference type="SAM" id="SignalP"/>
    </source>
</evidence>
<dbReference type="PROSITE" id="PS00141">
    <property type="entry name" value="ASP_PROTEASE"/>
    <property type="match status" value="1"/>
</dbReference>
<dbReference type="PANTHER" id="PTHR47966">
    <property type="entry name" value="BETA-SITE APP-CLEAVING ENZYME, ISOFORM A-RELATED"/>
    <property type="match status" value="1"/>
</dbReference>
<dbReference type="GO" id="GO:0004190">
    <property type="term" value="F:aspartic-type endopeptidase activity"/>
    <property type="evidence" value="ECO:0007669"/>
    <property type="project" value="UniProtKB-KW"/>
</dbReference>
<dbReference type="GO" id="GO:0006508">
    <property type="term" value="P:proteolysis"/>
    <property type="evidence" value="ECO:0007669"/>
    <property type="project" value="UniProtKB-KW"/>
</dbReference>
<feature type="signal peptide" evidence="6">
    <location>
        <begin position="1"/>
        <end position="20"/>
    </location>
</feature>
<dbReference type="InterPro" id="IPR021109">
    <property type="entry name" value="Peptidase_aspartic_dom_sf"/>
</dbReference>
<dbReference type="InterPro" id="IPR034164">
    <property type="entry name" value="Pepsin-like_dom"/>
</dbReference>
<sequence>MWYMGTLILSSLSALHLVATKPVHLEPRQSASELKPIHAPIKIIRSYYSLEFSLGTPPQPVDLHFDTGSGALWVLNPSCAISCPSGYNFTRSFFDPDASSTAQSDTLRETVDYLGGTISGNVWSDKLTIQNITFPTPQRFINADTSNWDSMVAGGFLGLGFRPLAAGNTSIYDVLFHPTSLPDHRIGIYLGNAESTPSNPSPQTNGVVTFGGSEEDKYGADSLKWIDVVPARSYGVYSHWMVPINAAKTTRYSTTGTGETTFPSQTGAVAIFDTGAAHISVPQSIIEPLFNTLGFNYTAISQGYRPLCSDVAKYNASLTLTLGDVEFTVTTGDLSNPGYTADQYCWPPFIPWDSSDWLVGKVFLKSFYSVWDLGGWNVSEVGDGNPRIGLSYLGEEYRP</sequence>
<evidence type="ECO:0000256" key="3">
    <source>
        <dbReference type="PIRSR" id="PIRSR601461-1"/>
    </source>
</evidence>
<evidence type="ECO:0000256" key="2">
    <source>
        <dbReference type="ARBA" id="ARBA00022750"/>
    </source>
</evidence>
<dbReference type="InterPro" id="IPR001461">
    <property type="entry name" value="Aspartic_peptidase_A1"/>
</dbReference>
<dbReference type="InterPro" id="IPR033121">
    <property type="entry name" value="PEPTIDASE_A1"/>
</dbReference>
<dbReference type="Proteomes" id="UP000663846">
    <property type="component" value="Unassembled WGS sequence"/>
</dbReference>
<dbReference type="CDD" id="cd05471">
    <property type="entry name" value="pepsin_like"/>
    <property type="match status" value="1"/>
</dbReference>
<keyword evidence="2 5" id="KW-0064">Aspartyl protease</keyword>
<dbReference type="EMBL" id="CAJMWS010000208">
    <property type="protein sequence ID" value="CAE6379108.1"/>
    <property type="molecule type" value="Genomic_DNA"/>
</dbReference>
<keyword evidence="6" id="KW-0732">Signal</keyword>
<dbReference type="SUPFAM" id="SSF50630">
    <property type="entry name" value="Acid proteases"/>
    <property type="match status" value="1"/>
</dbReference>
<evidence type="ECO:0000313" key="8">
    <source>
        <dbReference type="EMBL" id="CAE6379108.1"/>
    </source>
</evidence>
<dbReference type="PROSITE" id="PS51767">
    <property type="entry name" value="PEPTIDASE_A1"/>
    <property type="match status" value="1"/>
</dbReference>